<gene>
    <name evidence="2" type="ORF">POPTR_006G145000</name>
</gene>
<evidence type="ECO:0000256" key="1">
    <source>
        <dbReference type="SAM" id="MobiDB-lite"/>
    </source>
</evidence>
<feature type="compositionally biased region" description="Basic and acidic residues" evidence="1">
    <location>
        <begin position="48"/>
        <end position="73"/>
    </location>
</feature>
<accession>A0A2K2A2E6</accession>
<sequence length="134" mass="15359">MHMFGLIVHIVFPVGVEKKKKKRELKNIISKRNGIRIRFERRIKWASKTNEEAHNVDHEKKKGRAFEESERQTEGSGLNAQQFSKHNQAKGSEHRSKKIKEAKTSTNKPTALSLSLSLSLSLPHSLLQPLFYGD</sequence>
<protein>
    <submittedName>
        <fullName evidence="2">Uncharacterized protein</fullName>
    </submittedName>
</protein>
<feature type="region of interest" description="Disordered" evidence="1">
    <location>
        <begin position="48"/>
        <end position="111"/>
    </location>
</feature>
<organism evidence="2 3">
    <name type="scientific">Populus trichocarpa</name>
    <name type="common">Western balsam poplar</name>
    <name type="synonym">Populus balsamifera subsp. trichocarpa</name>
    <dbReference type="NCBI Taxonomy" id="3694"/>
    <lineage>
        <taxon>Eukaryota</taxon>
        <taxon>Viridiplantae</taxon>
        <taxon>Streptophyta</taxon>
        <taxon>Embryophyta</taxon>
        <taxon>Tracheophyta</taxon>
        <taxon>Spermatophyta</taxon>
        <taxon>Magnoliopsida</taxon>
        <taxon>eudicotyledons</taxon>
        <taxon>Gunneridae</taxon>
        <taxon>Pentapetalae</taxon>
        <taxon>rosids</taxon>
        <taxon>fabids</taxon>
        <taxon>Malpighiales</taxon>
        <taxon>Salicaceae</taxon>
        <taxon>Saliceae</taxon>
        <taxon>Populus</taxon>
    </lineage>
</organism>
<proteinExistence type="predicted"/>
<name>A0A2K2A2E6_POPTR</name>
<dbReference type="Proteomes" id="UP000006729">
    <property type="component" value="Chromosome 6"/>
</dbReference>
<feature type="compositionally biased region" description="Basic and acidic residues" evidence="1">
    <location>
        <begin position="91"/>
        <end position="103"/>
    </location>
</feature>
<reference evidence="2 3" key="1">
    <citation type="journal article" date="2006" name="Science">
        <title>The genome of black cottonwood, Populus trichocarpa (Torr. &amp; Gray).</title>
        <authorList>
            <person name="Tuskan G.A."/>
            <person name="Difazio S."/>
            <person name="Jansson S."/>
            <person name="Bohlmann J."/>
            <person name="Grigoriev I."/>
            <person name="Hellsten U."/>
            <person name="Putnam N."/>
            <person name="Ralph S."/>
            <person name="Rombauts S."/>
            <person name="Salamov A."/>
            <person name="Schein J."/>
            <person name="Sterck L."/>
            <person name="Aerts A."/>
            <person name="Bhalerao R.R."/>
            <person name="Bhalerao R.P."/>
            <person name="Blaudez D."/>
            <person name="Boerjan W."/>
            <person name="Brun A."/>
            <person name="Brunner A."/>
            <person name="Busov V."/>
            <person name="Campbell M."/>
            <person name="Carlson J."/>
            <person name="Chalot M."/>
            <person name="Chapman J."/>
            <person name="Chen G.L."/>
            <person name="Cooper D."/>
            <person name="Coutinho P.M."/>
            <person name="Couturier J."/>
            <person name="Covert S."/>
            <person name="Cronk Q."/>
            <person name="Cunningham R."/>
            <person name="Davis J."/>
            <person name="Degroeve S."/>
            <person name="Dejardin A."/>
            <person name="Depamphilis C."/>
            <person name="Detter J."/>
            <person name="Dirks B."/>
            <person name="Dubchak I."/>
            <person name="Duplessis S."/>
            <person name="Ehlting J."/>
            <person name="Ellis B."/>
            <person name="Gendler K."/>
            <person name="Goodstein D."/>
            <person name="Gribskov M."/>
            <person name="Grimwood J."/>
            <person name="Groover A."/>
            <person name="Gunter L."/>
            <person name="Hamberger B."/>
            <person name="Heinze B."/>
            <person name="Helariutta Y."/>
            <person name="Henrissat B."/>
            <person name="Holligan D."/>
            <person name="Holt R."/>
            <person name="Huang W."/>
            <person name="Islam-Faridi N."/>
            <person name="Jones S."/>
            <person name="Jones-Rhoades M."/>
            <person name="Jorgensen R."/>
            <person name="Joshi C."/>
            <person name="Kangasjarvi J."/>
            <person name="Karlsson J."/>
            <person name="Kelleher C."/>
            <person name="Kirkpatrick R."/>
            <person name="Kirst M."/>
            <person name="Kohler A."/>
            <person name="Kalluri U."/>
            <person name="Larimer F."/>
            <person name="Leebens-Mack J."/>
            <person name="Leple J.C."/>
            <person name="Locascio P."/>
            <person name="Lou Y."/>
            <person name="Lucas S."/>
            <person name="Martin F."/>
            <person name="Montanini B."/>
            <person name="Napoli C."/>
            <person name="Nelson D.R."/>
            <person name="Nelson C."/>
            <person name="Nieminen K."/>
            <person name="Nilsson O."/>
            <person name="Pereda V."/>
            <person name="Peter G."/>
            <person name="Philippe R."/>
            <person name="Pilate G."/>
            <person name="Poliakov A."/>
            <person name="Razumovskaya J."/>
            <person name="Richardson P."/>
            <person name="Rinaldi C."/>
            <person name="Ritland K."/>
            <person name="Rouze P."/>
            <person name="Ryaboy D."/>
            <person name="Schmutz J."/>
            <person name="Schrader J."/>
            <person name="Segerman B."/>
            <person name="Shin H."/>
            <person name="Siddiqui A."/>
            <person name="Sterky F."/>
            <person name="Terry A."/>
            <person name="Tsai C.J."/>
            <person name="Uberbacher E."/>
            <person name="Unneberg P."/>
            <person name="Vahala J."/>
            <person name="Wall K."/>
            <person name="Wessler S."/>
            <person name="Yang G."/>
            <person name="Yin T."/>
            <person name="Douglas C."/>
            <person name="Marra M."/>
            <person name="Sandberg G."/>
            <person name="Van de Peer Y."/>
            <person name="Rokhsar D."/>
        </authorList>
    </citation>
    <scope>NUCLEOTIDE SEQUENCE [LARGE SCALE GENOMIC DNA]</scope>
    <source>
        <strain evidence="3">cv. Nisqually</strain>
    </source>
</reference>
<keyword evidence="3" id="KW-1185">Reference proteome</keyword>
<dbReference type="InParanoid" id="A0A2K2A2E6"/>
<dbReference type="EMBL" id="CM009295">
    <property type="protein sequence ID" value="PNT31706.1"/>
    <property type="molecule type" value="Genomic_DNA"/>
</dbReference>
<evidence type="ECO:0000313" key="2">
    <source>
        <dbReference type="EMBL" id="PNT31706.1"/>
    </source>
</evidence>
<feature type="compositionally biased region" description="Polar residues" evidence="1">
    <location>
        <begin position="74"/>
        <end position="90"/>
    </location>
</feature>
<dbReference type="AlphaFoldDB" id="A0A2K2A2E6"/>
<evidence type="ECO:0000313" key="3">
    <source>
        <dbReference type="Proteomes" id="UP000006729"/>
    </source>
</evidence>